<keyword evidence="1" id="KW-0234">DNA repair</keyword>
<protein>
    <recommendedName>
        <fullName evidence="1">DNA repair protein</fullName>
    </recommendedName>
</protein>
<sequence length="408" mass="46453">MRKIPAELCVRCKGTKFLCGLPSCPITQRFRSIVNTTSKISLEKGIIEGSTPPSAIVGERGYPKVSLNFNVVPGVTGEETRIYNDPANWWGKANIYDIINYRSSLVSNLSEVRITDVWKLYEKELSLAIVSEKPVVSESKITGKLETKLRFDGVVMPRGPSVVAENIRIVEDPKPPRTLEKLFNDDLKAEEGVRVLYEEGNDVYRIIDALSLGFLGKRKTRKLVPTRWAITAVDSIVGKSLYEKVRDLEPVNEISVFYQGYLGNHFHVILFPSAYASYWVEIWHQMSLWANELVISDLKEDYWGNYETIDGGYMAARTSVLEYLNSIRRSAGVIIVREITRDYFAPLGNWHIRETVRRSFQNKIAVVENLQRAIDLVNSRLKVQGVNLREVRVIKQVLGQSRIDSFFS</sequence>
<dbReference type="OrthoDB" id="6609at2157"/>
<feature type="domain" description="Archaeal Nre N-terminal" evidence="2">
    <location>
        <begin position="18"/>
        <end position="289"/>
    </location>
</feature>
<evidence type="ECO:0000259" key="2">
    <source>
        <dbReference type="Pfam" id="PF04894"/>
    </source>
</evidence>
<keyword evidence="5" id="KW-1185">Reference proteome</keyword>
<dbReference type="RefSeq" id="WP_174629172.1">
    <property type="nucleotide sequence ID" value="NZ_CP049074.1"/>
</dbReference>
<dbReference type="Pfam" id="PF04895">
    <property type="entry name" value="Nre_C"/>
    <property type="match status" value="1"/>
</dbReference>
<evidence type="ECO:0000259" key="3">
    <source>
        <dbReference type="Pfam" id="PF04895"/>
    </source>
</evidence>
<dbReference type="Pfam" id="PF04894">
    <property type="entry name" value="Nre_N"/>
    <property type="match status" value="1"/>
</dbReference>
<reference evidence="4 5" key="1">
    <citation type="submission" date="2020-02" db="EMBL/GenBank/DDBJ databases">
        <title>Comparative genome analysis reveals the metabolism and evolution of the thermophilic archaeal genus Metallosphaera.</title>
        <authorList>
            <person name="Jiang C."/>
        </authorList>
    </citation>
    <scope>NUCLEOTIDE SEQUENCE [LARGE SCALE GENOMIC DNA]</scope>
    <source>
        <strain evidence="4 5">Ric-A</strain>
    </source>
</reference>
<comment type="similarity">
    <text evidence="1">Belongs to the Nre family.</text>
</comment>
<dbReference type="EMBL" id="CP049074">
    <property type="protein sequence ID" value="QKQ99349.1"/>
    <property type="molecule type" value="Genomic_DNA"/>
</dbReference>
<evidence type="ECO:0000313" key="4">
    <source>
        <dbReference type="EMBL" id="QKQ99349.1"/>
    </source>
</evidence>
<name>A0A6N0NW17_9CREN</name>
<organism evidence="4 5">
    <name type="scientific">Metallosphaera tengchongensis</name>
    <dbReference type="NCBI Taxonomy" id="1532350"/>
    <lineage>
        <taxon>Archaea</taxon>
        <taxon>Thermoproteota</taxon>
        <taxon>Thermoprotei</taxon>
        <taxon>Sulfolobales</taxon>
        <taxon>Sulfolobaceae</taxon>
        <taxon>Metallosphaera</taxon>
    </lineage>
</organism>
<evidence type="ECO:0000313" key="5">
    <source>
        <dbReference type="Proteomes" id="UP000509301"/>
    </source>
</evidence>
<dbReference type="InterPro" id="IPR006978">
    <property type="entry name" value="Nre_N"/>
</dbReference>
<dbReference type="InterPro" id="IPR033167">
    <property type="entry name" value="Nre"/>
</dbReference>
<dbReference type="HAMAP" id="MF_02096">
    <property type="entry name" value="Nre"/>
    <property type="match status" value="1"/>
</dbReference>
<dbReference type="Proteomes" id="UP000509301">
    <property type="component" value="Chromosome"/>
</dbReference>
<dbReference type="PANTHER" id="PTHR38136:SF3">
    <property type="entry name" value="DNA REPAIR PROTEIN"/>
    <property type="match status" value="1"/>
</dbReference>
<proteinExistence type="inferred from homology"/>
<dbReference type="GO" id="GO:0006281">
    <property type="term" value="P:DNA repair"/>
    <property type="evidence" value="ECO:0007669"/>
    <property type="project" value="UniProtKB-UniRule"/>
</dbReference>
<feature type="domain" description="Archaeal Nre C-terminal" evidence="3">
    <location>
        <begin position="305"/>
        <end position="406"/>
    </location>
</feature>
<dbReference type="KEGG" id="mten:GWK48_02120"/>
<dbReference type="InterPro" id="IPR006979">
    <property type="entry name" value="Nre_C"/>
</dbReference>
<dbReference type="PANTHER" id="PTHR38136">
    <property type="entry name" value="DNA REPAIR PROTEIN"/>
    <property type="match status" value="1"/>
</dbReference>
<dbReference type="GeneID" id="55640705"/>
<gene>
    <name evidence="4" type="ORF">GWK48_02120</name>
</gene>
<accession>A0A6N0NW17</accession>
<comment type="caution">
    <text evidence="1">Lacks conserved residue(s) required for the propagation of feature annotation.</text>
</comment>
<dbReference type="AlphaFoldDB" id="A0A6N0NW17"/>
<evidence type="ECO:0000256" key="1">
    <source>
        <dbReference type="HAMAP-Rule" id="MF_02096"/>
    </source>
</evidence>
<comment type="function">
    <text evidence="1">Involved in DNA damage repair.</text>
</comment>
<keyword evidence="1" id="KW-0227">DNA damage</keyword>